<dbReference type="InterPro" id="IPR027482">
    <property type="entry name" value="Sec1-like_dom2"/>
</dbReference>
<dbReference type="PANTHER" id="PTHR11679">
    <property type="entry name" value="VESICLE PROTEIN SORTING-ASSOCIATED"/>
    <property type="match status" value="1"/>
</dbReference>
<dbReference type="GeneID" id="106156153"/>
<dbReference type="Gene3D" id="3.40.50.2060">
    <property type="match status" value="1"/>
</dbReference>
<dbReference type="InterPro" id="IPR001619">
    <property type="entry name" value="Sec1-like"/>
</dbReference>
<dbReference type="Gene3D" id="3.90.830.10">
    <property type="entry name" value="Syntaxin Binding Protein 1, Chain A, domain 2"/>
    <property type="match status" value="1"/>
</dbReference>
<dbReference type="InterPro" id="IPR043155">
    <property type="entry name" value="VPS33_dom3b"/>
</dbReference>
<dbReference type="InParanoid" id="A0A1S3HKT2"/>
<dbReference type="OMA" id="QVHIYMI"/>
<evidence type="ECO:0000313" key="2">
    <source>
        <dbReference type="Proteomes" id="UP000085678"/>
    </source>
</evidence>
<gene>
    <name evidence="3" type="primary">LOC106156153</name>
</gene>
<dbReference type="Pfam" id="PF00995">
    <property type="entry name" value="Sec1"/>
    <property type="match status" value="1"/>
</dbReference>
<organism evidence="2 3">
    <name type="scientific">Lingula anatina</name>
    <name type="common">Brachiopod</name>
    <name type="synonym">Lingula unguis</name>
    <dbReference type="NCBI Taxonomy" id="7574"/>
    <lineage>
        <taxon>Eukaryota</taxon>
        <taxon>Metazoa</taxon>
        <taxon>Spiralia</taxon>
        <taxon>Lophotrochozoa</taxon>
        <taxon>Brachiopoda</taxon>
        <taxon>Linguliformea</taxon>
        <taxon>Lingulata</taxon>
        <taxon>Lingulida</taxon>
        <taxon>Linguloidea</taxon>
        <taxon>Lingulidae</taxon>
        <taxon>Lingula</taxon>
    </lineage>
</organism>
<sequence length="625" mass="70846">MAASSEQAPDLPNVYLLRHVAKDMLVHLLESVQGKKDLVLGPNLMRPLDRIAGAKLLREHGVDKIFKLEANMDIKGCDQRIYLVHPTMFNVKLIADQVNQEKTKAQQGLRKKLVCKIIFTPRKLHVCDKVLEEEGVFGDVVTDEFKLDLIPIDQDILSLELPEYFRDFFLEESQMWQHTVASSLNGIQQLFGPIPCFYALGKGAKMVQQMFEKMPSYGLGHWSKSITGMESEIGHVFLIDRSVDYVTPLCSQVTYEGLLDEVFGIQSGCIEFGHEVSGRDQPVKLMLTSQDEIFEEIRNRHFTNVFSFLSGKAKEVQSGYDKRHQLESVRDMKDFVANDLKDLKQQHKSLALFIGASEVIMSRKTKGIDFEELLRVEYNMLEGVSRTESINYIEERLNRQFNCLQTLRLLCLLSLTQDGIPPKEYKSLKTQFLHAEGYDWMLTFHNLKKLGLLKEQADQHSYKSIGGSKGGKGAKMAVPSFGSLTWKSSFQTASKSLKLIPKDTENLDLRFPTDMSYVFGGAYTPLSCKLVEQILNKCSFEDVDPVLKTLSIPRFSMMPASARFKADPNKYLRVVLVYFLGGCTYSEITALRFLGKVKGYKFIIATTSIITGARLLDQVTEVTPK</sequence>
<dbReference type="RefSeq" id="XP_013386713.1">
    <property type="nucleotide sequence ID" value="XM_013531259.1"/>
</dbReference>
<dbReference type="Proteomes" id="UP000085678">
    <property type="component" value="Unplaced"/>
</dbReference>
<dbReference type="InterPro" id="IPR043127">
    <property type="entry name" value="Sec-1-like_dom3a"/>
</dbReference>
<dbReference type="STRING" id="7574.A0A1S3HKT2"/>
<proteinExistence type="inferred from homology"/>
<dbReference type="Gene3D" id="1.25.40.850">
    <property type="match status" value="1"/>
</dbReference>
<evidence type="ECO:0000313" key="3">
    <source>
        <dbReference type="RefSeq" id="XP_013386713.1"/>
    </source>
</evidence>
<dbReference type="InterPro" id="IPR043154">
    <property type="entry name" value="Sec-1-like_dom1"/>
</dbReference>
<dbReference type="InterPro" id="IPR036045">
    <property type="entry name" value="Sec1-like_sf"/>
</dbReference>
<evidence type="ECO:0000256" key="1">
    <source>
        <dbReference type="ARBA" id="ARBA00009884"/>
    </source>
</evidence>
<dbReference type="SUPFAM" id="SSF56815">
    <property type="entry name" value="Sec1/munc18-like (SM) proteins"/>
    <property type="match status" value="1"/>
</dbReference>
<dbReference type="AlphaFoldDB" id="A0A1S3HKT2"/>
<reference evidence="3" key="1">
    <citation type="submission" date="2025-08" db="UniProtKB">
        <authorList>
            <consortium name="RefSeq"/>
        </authorList>
    </citation>
    <scope>IDENTIFICATION</scope>
    <source>
        <tissue evidence="3">Gonads</tissue>
    </source>
</reference>
<dbReference type="GO" id="GO:0016192">
    <property type="term" value="P:vesicle-mediated transport"/>
    <property type="evidence" value="ECO:0007669"/>
    <property type="project" value="InterPro"/>
</dbReference>
<comment type="similarity">
    <text evidence="1">Belongs to the STXBP/unc-18/SEC1 family.</text>
</comment>
<dbReference type="Gene3D" id="3.40.50.1910">
    <property type="match status" value="2"/>
</dbReference>
<name>A0A1S3HKT2_LINAN</name>
<dbReference type="OrthoDB" id="10262528at2759"/>
<protein>
    <submittedName>
        <fullName evidence="3">Vacuolar protein sorting-associated protein 33B</fullName>
    </submittedName>
</protein>
<keyword evidence="2" id="KW-1185">Reference proteome</keyword>
<dbReference type="KEGG" id="lak:106156153"/>
<accession>A0A1S3HKT2</accession>